<evidence type="ECO:0000256" key="1">
    <source>
        <dbReference type="ARBA" id="ARBA00022722"/>
    </source>
</evidence>
<dbReference type="InterPro" id="IPR013520">
    <property type="entry name" value="Ribonucl_H"/>
</dbReference>
<accession>A0ABT2KUG8</accession>
<comment type="similarity">
    <text evidence="6 7">Belongs to the helicase family. DinG subfamily. Type 2 sub-subfamily.</text>
</comment>
<dbReference type="InterPro" id="IPR027417">
    <property type="entry name" value="P-loop_NTPase"/>
</dbReference>
<dbReference type="NCBIfam" id="NF005981">
    <property type="entry name" value="PRK08074.1"/>
    <property type="match status" value="1"/>
</dbReference>
<evidence type="ECO:0000256" key="7">
    <source>
        <dbReference type="RuleBase" id="RU364106"/>
    </source>
</evidence>
<keyword evidence="2 6" id="KW-0547">Nucleotide-binding</keyword>
<evidence type="ECO:0000256" key="5">
    <source>
        <dbReference type="ARBA" id="ARBA00022840"/>
    </source>
</evidence>
<dbReference type="SUPFAM" id="SSF53098">
    <property type="entry name" value="Ribonuclease H-like"/>
    <property type="match status" value="1"/>
</dbReference>
<dbReference type="Proteomes" id="UP001206821">
    <property type="component" value="Unassembled WGS sequence"/>
</dbReference>
<feature type="short sequence motif" description="DEAH box" evidence="6">
    <location>
        <begin position="466"/>
        <end position="469"/>
    </location>
</feature>
<dbReference type="NCBIfam" id="TIGR00573">
    <property type="entry name" value="dnaq"/>
    <property type="match status" value="1"/>
</dbReference>
<evidence type="ECO:0000256" key="2">
    <source>
        <dbReference type="ARBA" id="ARBA00022741"/>
    </source>
</evidence>
<evidence type="ECO:0000256" key="3">
    <source>
        <dbReference type="ARBA" id="ARBA00022801"/>
    </source>
</evidence>
<dbReference type="GO" id="GO:0016787">
    <property type="term" value="F:hydrolase activity"/>
    <property type="evidence" value="ECO:0007669"/>
    <property type="project" value="UniProtKB-KW"/>
</dbReference>
<dbReference type="PANTHER" id="PTHR11472:SF34">
    <property type="entry name" value="REGULATOR OF TELOMERE ELONGATION HELICASE 1"/>
    <property type="match status" value="1"/>
</dbReference>
<keyword evidence="1 6" id="KW-0540">Nuclease</keyword>
<dbReference type="Gene3D" id="3.30.420.10">
    <property type="entry name" value="Ribonuclease H-like superfamily/Ribonuclease H"/>
    <property type="match status" value="1"/>
</dbReference>
<keyword evidence="9" id="KW-0347">Helicase</keyword>
<evidence type="ECO:0000259" key="8">
    <source>
        <dbReference type="PROSITE" id="PS51193"/>
    </source>
</evidence>
<dbReference type="InterPro" id="IPR006054">
    <property type="entry name" value="DnaQ"/>
</dbReference>
<dbReference type="SMART" id="SM00491">
    <property type="entry name" value="HELICc2"/>
    <property type="match status" value="1"/>
</dbReference>
<protein>
    <recommendedName>
        <fullName evidence="6 7">3'-5' exonuclease DinG</fullName>
        <ecNumber evidence="6 7">3.1.-.-</ecNumber>
    </recommendedName>
</protein>
<keyword evidence="3 6" id="KW-0378">Hydrolase</keyword>
<dbReference type="PANTHER" id="PTHR11472">
    <property type="entry name" value="DNA REPAIR DEAD HELICASE RAD3/XP-D SUBFAMILY MEMBER"/>
    <property type="match status" value="1"/>
</dbReference>
<dbReference type="InterPro" id="IPR012337">
    <property type="entry name" value="RNaseH-like_sf"/>
</dbReference>
<comment type="function">
    <text evidence="6 7">3'-5' exonuclease.</text>
</comment>
<comment type="caution">
    <text evidence="9">The sequence shown here is derived from an EMBL/GenBank/DDBJ whole genome shotgun (WGS) entry which is preliminary data.</text>
</comment>
<dbReference type="InterPro" id="IPR014013">
    <property type="entry name" value="Helic_SF1/SF2_ATP-bd_DinG/Rad3"/>
</dbReference>
<proteinExistence type="inferred from homology"/>
<dbReference type="CDD" id="cd06127">
    <property type="entry name" value="DEDDh"/>
    <property type="match status" value="1"/>
</dbReference>
<dbReference type="InterPro" id="IPR006310">
    <property type="entry name" value="DinG"/>
</dbReference>
<feature type="binding site" evidence="6">
    <location>
        <begin position="284"/>
        <end position="291"/>
    </location>
    <ligand>
        <name>ATP</name>
        <dbReference type="ChEBI" id="CHEBI:30616"/>
    </ligand>
</feature>
<organism evidence="9 10">
    <name type="scientific">Exiguobacterium alkaliphilum</name>
    <dbReference type="NCBI Taxonomy" id="1428684"/>
    <lineage>
        <taxon>Bacteria</taxon>
        <taxon>Bacillati</taxon>
        <taxon>Bacillota</taxon>
        <taxon>Bacilli</taxon>
        <taxon>Bacillales</taxon>
        <taxon>Bacillales Family XII. Incertae Sedis</taxon>
        <taxon>Exiguobacterium</taxon>
    </lineage>
</organism>
<dbReference type="NCBIfam" id="TIGR01407">
    <property type="entry name" value="dinG_rel"/>
    <property type="match status" value="1"/>
</dbReference>
<reference evidence="9 10" key="1">
    <citation type="submission" date="2022-07" db="EMBL/GenBank/DDBJ databases">
        <title>Genomic and pangenome structural analysis of the polyextremophile Exiguobacterium.</title>
        <authorList>
            <person name="Shen L."/>
        </authorList>
    </citation>
    <scope>NUCLEOTIDE SEQUENCE [LARGE SCALE GENOMIC DNA]</scope>
    <source>
        <strain evidence="9 10">12_1</strain>
    </source>
</reference>
<dbReference type="InterPro" id="IPR045028">
    <property type="entry name" value="DinG/Rad3-like"/>
</dbReference>
<evidence type="ECO:0000313" key="10">
    <source>
        <dbReference type="Proteomes" id="UP001206821"/>
    </source>
</evidence>
<evidence type="ECO:0000256" key="4">
    <source>
        <dbReference type="ARBA" id="ARBA00022839"/>
    </source>
</evidence>
<dbReference type="Pfam" id="PF00929">
    <property type="entry name" value="RNase_T"/>
    <property type="match status" value="1"/>
</dbReference>
<dbReference type="EC" id="3.1.-.-" evidence="6 7"/>
<dbReference type="InterPro" id="IPR006555">
    <property type="entry name" value="ATP-dep_Helicase_C"/>
</dbReference>
<evidence type="ECO:0000313" key="9">
    <source>
        <dbReference type="EMBL" id="MCT4793931.1"/>
    </source>
</evidence>
<dbReference type="InterPro" id="IPR011545">
    <property type="entry name" value="DEAD/DEAH_box_helicase_dom"/>
</dbReference>
<evidence type="ECO:0000256" key="6">
    <source>
        <dbReference type="HAMAP-Rule" id="MF_02206"/>
    </source>
</evidence>
<dbReference type="EMBL" id="JANIEK010000001">
    <property type="protein sequence ID" value="MCT4793931.1"/>
    <property type="molecule type" value="Genomic_DNA"/>
</dbReference>
<dbReference type="Gene3D" id="3.40.50.300">
    <property type="entry name" value="P-loop containing nucleotide triphosphate hydrolases"/>
    <property type="match status" value="2"/>
</dbReference>
<dbReference type="RefSeq" id="WP_034815206.1">
    <property type="nucleotide sequence ID" value="NZ_JANIEK010000001.1"/>
</dbReference>
<dbReference type="HAMAP" id="MF_02206">
    <property type="entry name" value="DinG_exonucl"/>
    <property type="match status" value="1"/>
</dbReference>
<sequence>MDVMDTYVIVDLETTGHSVKSGDELIEFAAVVVQGSEVIERYSTLIRPSRPIPPFITQLTTITDRDVADAPTFEEVIPDIWKMLDGRIFVAHNVTFDLNFLNESLEQAGYMRFEGRAIDTVELARILYPTLESHALEALSDTFDLVHTDAHRALSDAEATAELFIRQIERLRDLPVVTLKQLRRLSESWTSNIEPLLDELIVEVGIRPDDETNYDIHRKIALRRLTDAHVEAVEREPFEPFLHRTIEETLPSLFHQFEPRQSQFEMMRHVYKALDDEATLLVEAGTGTGKTLAYLIPSAHHALETKRPVVVSTHTIQLQEQLLNRDLPILQAIFPEVAFTLLKGRRNYIDLRKFEAVLEEKTDGLLTGMCKAMVLVWLTETETGDLEELSLPGAATQGPASFKRLIQADAASEFGRFDPWYSRDFFTRAVLRSKEADIIVTNHALLFSDLQHQAGILPTDTPLVLDEAHQVEEVASHHFGVTFDALQFDRVFKWFGYGADGKFHSRLLQLADLTSVSEETEAFSRDTDVALAGVDAELDDLLTALYSLGKKKEPRQTVRFEREGNAFQPIREVARRLESKLRTLRMSLRQMHRLLDEHKEHMTFKQRAVIADFKAFIGDVRELESVLFETMLARDDDSVSWVELNLANRKLTSVYTQPVEIGPLLHERLFNKRPTILTSATMTVSGRFGFIERRLGLDGEDVRRVVLPSPFDFKRQAKLFVPSDLPLINEVPLPQFVEQTADAIAKIANVTKGRMLVLFTSNELLRLTHEAVKDQLDEAYTLLAQGVSGGSRSRLTKQFKRIDQSILFGTASFWEGVDIPGEALTCLIIVRLPFAPPDQPVMQARGEKIEATGKSSFFELSLPQAVIRFKQGVGRLIRSKDDYGAIFVFDRRVETTRYGKQFLNSLPAVDRIEGPIETALAELELFLDDKAKTGLGNDR</sequence>
<gene>
    <name evidence="6 7 9" type="primary">dinG</name>
    <name evidence="9" type="ORF">NQG31_00170</name>
</gene>
<dbReference type="GO" id="GO:0003678">
    <property type="term" value="F:DNA helicase activity"/>
    <property type="evidence" value="ECO:0007669"/>
    <property type="project" value="UniProtKB-EC"/>
</dbReference>
<dbReference type="SMART" id="SM00479">
    <property type="entry name" value="EXOIII"/>
    <property type="match status" value="1"/>
</dbReference>
<feature type="domain" description="Helicase ATP-binding" evidence="8">
    <location>
        <begin position="249"/>
        <end position="529"/>
    </location>
</feature>
<keyword evidence="10" id="KW-1185">Reference proteome</keyword>
<dbReference type="PROSITE" id="PS51193">
    <property type="entry name" value="HELICASE_ATP_BIND_2"/>
    <property type="match status" value="1"/>
</dbReference>
<name>A0ABT2KUG8_9BACL</name>
<dbReference type="Pfam" id="PF00270">
    <property type="entry name" value="DEAD"/>
    <property type="match status" value="1"/>
</dbReference>
<dbReference type="SUPFAM" id="SSF52540">
    <property type="entry name" value="P-loop containing nucleoside triphosphate hydrolases"/>
    <property type="match status" value="1"/>
</dbReference>
<dbReference type="InterPro" id="IPR036397">
    <property type="entry name" value="RNaseH_sf"/>
</dbReference>
<dbReference type="Pfam" id="PF13307">
    <property type="entry name" value="Helicase_C_2"/>
    <property type="match status" value="1"/>
</dbReference>
<keyword evidence="5 6" id="KW-0067">ATP-binding</keyword>
<keyword evidence="4 6" id="KW-0269">Exonuclease</keyword>